<dbReference type="SMART" id="SM00534">
    <property type="entry name" value="MUTSac"/>
    <property type="match status" value="1"/>
</dbReference>
<reference evidence="5 6" key="1">
    <citation type="submission" date="2023-03" db="EMBL/GenBank/DDBJ databases">
        <title>Genome sequence of Microbacterium sp. KACC 23027.</title>
        <authorList>
            <person name="Kim S."/>
            <person name="Heo J."/>
            <person name="Kwon S.-W."/>
        </authorList>
    </citation>
    <scope>NUCLEOTIDE SEQUENCE [LARGE SCALE GENOMIC DNA]</scope>
    <source>
        <strain evidence="5 6">KACC 23027</strain>
    </source>
</reference>
<dbReference type="PANTHER" id="PTHR11361:SF34">
    <property type="entry name" value="DNA MISMATCH REPAIR PROTEIN MSH1, MITOCHONDRIAL"/>
    <property type="match status" value="1"/>
</dbReference>
<sequence>MPVISPGASRTDTVFRSVLTPGDRRLARERRTSDAALHDLALDQVLDRLIKRAPAAADAFRTLCADEAEVSYRQEVFAALDDDPLRNGVKAFLQEMDRSDVADAGAAHAHYPFEGELWRLEAVRRYVGAVTGLVDCLSGSASAAGSVALTGLADHLAAYRASAEFAQLEREAQGCRDELDALDYNVLIRGGKVIVAPTDGEDDLREAVLDTFARFRSGDPEFAAETFRDPGLDHVQAWVLEKAALVHPGPFERLRRFTASTESYRDEIVQQFAAEVWFYLAWLEHIAPLQAAGLPFCSPTVSAGTKELDARDTFDVALATRLAADGEPVVRNDIRLTAGERVIIVSGPNQGGKSTTARAFGQLHHLAGIGCPVPGRQVRVFLCDRVLTAFEREEQLDELEGRLGAEIQRMHELLTQATGNCVLVLNEVFSSTALQDARILTRDVLHRILDVDAIAICVTFIDELSRLDERTVSMVSTVDPHDAAVRTFRVERREADGRAYARALAARHGLTGPQITERMSARKGQER</sequence>
<dbReference type="SUPFAM" id="SSF52540">
    <property type="entry name" value="P-loop containing nucleoside triphosphate hydrolases"/>
    <property type="match status" value="1"/>
</dbReference>
<protein>
    <recommendedName>
        <fullName evidence="4">DNA mismatch repair proteins mutS family domain-containing protein</fullName>
    </recommendedName>
</protein>
<dbReference type="Gene3D" id="3.40.50.300">
    <property type="entry name" value="P-loop containing nucleotide triphosphate hydrolases"/>
    <property type="match status" value="1"/>
</dbReference>
<keyword evidence="1" id="KW-0547">Nucleotide-binding</keyword>
<feature type="domain" description="DNA mismatch repair proteins mutS family" evidence="4">
    <location>
        <begin position="340"/>
        <end position="508"/>
    </location>
</feature>
<dbReference type="Pfam" id="PF00488">
    <property type="entry name" value="MutS_V"/>
    <property type="match status" value="1"/>
</dbReference>
<evidence type="ECO:0000259" key="4">
    <source>
        <dbReference type="SMART" id="SM00534"/>
    </source>
</evidence>
<organism evidence="5 6">
    <name type="scientific">Microbacterium horticulturae</name>
    <dbReference type="NCBI Taxonomy" id="3028316"/>
    <lineage>
        <taxon>Bacteria</taxon>
        <taxon>Bacillati</taxon>
        <taxon>Actinomycetota</taxon>
        <taxon>Actinomycetes</taxon>
        <taxon>Micrococcales</taxon>
        <taxon>Microbacteriaceae</taxon>
        <taxon>Microbacterium</taxon>
    </lineage>
</organism>
<name>A0ABY8C253_9MICO</name>
<dbReference type="RefSeq" id="WP_275279841.1">
    <property type="nucleotide sequence ID" value="NZ_CP119108.1"/>
</dbReference>
<evidence type="ECO:0000256" key="3">
    <source>
        <dbReference type="ARBA" id="ARBA00023125"/>
    </source>
</evidence>
<proteinExistence type="predicted"/>
<dbReference type="EMBL" id="CP119108">
    <property type="protein sequence ID" value="WEG10474.1"/>
    <property type="molecule type" value="Genomic_DNA"/>
</dbReference>
<evidence type="ECO:0000256" key="1">
    <source>
        <dbReference type="ARBA" id="ARBA00022741"/>
    </source>
</evidence>
<dbReference type="PANTHER" id="PTHR11361">
    <property type="entry name" value="DNA MISMATCH REPAIR PROTEIN MUTS FAMILY MEMBER"/>
    <property type="match status" value="1"/>
</dbReference>
<gene>
    <name evidence="5" type="ORF">PU630_08030</name>
</gene>
<dbReference type="InterPro" id="IPR045076">
    <property type="entry name" value="MutS"/>
</dbReference>
<dbReference type="Proteomes" id="UP001214553">
    <property type="component" value="Chromosome"/>
</dbReference>
<keyword evidence="3" id="KW-0238">DNA-binding</keyword>
<evidence type="ECO:0000256" key="2">
    <source>
        <dbReference type="ARBA" id="ARBA00022840"/>
    </source>
</evidence>
<dbReference type="InterPro" id="IPR027417">
    <property type="entry name" value="P-loop_NTPase"/>
</dbReference>
<evidence type="ECO:0000313" key="6">
    <source>
        <dbReference type="Proteomes" id="UP001214553"/>
    </source>
</evidence>
<keyword evidence="6" id="KW-1185">Reference proteome</keyword>
<evidence type="ECO:0000313" key="5">
    <source>
        <dbReference type="EMBL" id="WEG10474.1"/>
    </source>
</evidence>
<keyword evidence="2" id="KW-0067">ATP-binding</keyword>
<accession>A0ABY8C253</accession>
<dbReference type="InterPro" id="IPR000432">
    <property type="entry name" value="DNA_mismatch_repair_MutS_C"/>
</dbReference>